<dbReference type="PRINTS" id="PR00509">
    <property type="entry name" value="PGMPMM"/>
</dbReference>
<evidence type="ECO:0000256" key="5">
    <source>
        <dbReference type="ARBA" id="ARBA00022842"/>
    </source>
</evidence>
<dbReference type="PROSITE" id="PS00710">
    <property type="entry name" value="PGM_PMM"/>
    <property type="match status" value="1"/>
</dbReference>
<dbReference type="PANTHER" id="PTHR45745:SF1">
    <property type="entry name" value="PHOSPHOGLUCOMUTASE 2B-RELATED"/>
    <property type="match status" value="1"/>
</dbReference>
<keyword evidence="11" id="KW-1185">Reference proteome</keyword>
<dbReference type="InterPro" id="IPR036900">
    <property type="entry name" value="A-D-PHexomutase_C_sf"/>
</dbReference>
<evidence type="ECO:0000259" key="8">
    <source>
        <dbReference type="Pfam" id="PF02879"/>
    </source>
</evidence>
<protein>
    <recommendedName>
        <fullName evidence="12">Phosphoglucomutase-2</fullName>
    </recommendedName>
</protein>
<dbReference type="SUPFAM" id="SSF53738">
    <property type="entry name" value="Phosphoglucomutase, first 3 domains"/>
    <property type="match status" value="3"/>
</dbReference>
<comment type="similarity">
    <text evidence="2">Belongs to the phosphohexose mutase family.</text>
</comment>
<evidence type="ECO:0000256" key="4">
    <source>
        <dbReference type="ARBA" id="ARBA00022723"/>
    </source>
</evidence>
<keyword evidence="5" id="KW-0460">Magnesium</keyword>
<feature type="domain" description="Alpha-D-phosphohexomutase alpha/beta/alpha" evidence="7">
    <location>
        <begin position="46"/>
        <end position="185"/>
    </location>
</feature>
<dbReference type="InterPro" id="IPR005844">
    <property type="entry name" value="A-D-PHexomutase_a/b/a-I"/>
</dbReference>
<dbReference type="Gene3D" id="3.40.120.10">
    <property type="entry name" value="Alpha-D-Glucose-1,6-Bisphosphate, subunit A, domain 3"/>
    <property type="match status" value="3"/>
</dbReference>
<evidence type="ECO:0000256" key="6">
    <source>
        <dbReference type="ARBA" id="ARBA00023235"/>
    </source>
</evidence>
<dbReference type="GO" id="GO:0008973">
    <property type="term" value="F:phosphopentomutase activity"/>
    <property type="evidence" value="ECO:0007669"/>
    <property type="project" value="TreeGrafter"/>
</dbReference>
<dbReference type="GO" id="GO:0000287">
    <property type="term" value="F:magnesium ion binding"/>
    <property type="evidence" value="ECO:0007669"/>
    <property type="project" value="InterPro"/>
</dbReference>
<feature type="domain" description="Alpha-D-phosphohexomutase alpha/beta/alpha" evidence="9">
    <location>
        <begin position="332"/>
        <end position="454"/>
    </location>
</feature>
<keyword evidence="3" id="KW-0597">Phosphoprotein</keyword>
<dbReference type="KEGG" id="dpa:109539625"/>
<evidence type="ECO:0000313" key="11">
    <source>
        <dbReference type="Proteomes" id="UP000019118"/>
    </source>
</evidence>
<dbReference type="Pfam" id="PF02879">
    <property type="entry name" value="PGM_PMM_II"/>
    <property type="match status" value="1"/>
</dbReference>
<keyword evidence="6" id="KW-0413">Isomerase</keyword>
<dbReference type="InterPro" id="IPR005845">
    <property type="entry name" value="A-D-PHexomutase_a/b/a-II"/>
</dbReference>
<dbReference type="CDD" id="cd05799">
    <property type="entry name" value="PGM2"/>
    <property type="match status" value="1"/>
</dbReference>
<dbReference type="RefSeq" id="XP_019763052.1">
    <property type="nucleotide sequence ID" value="XM_019907493.2"/>
</dbReference>
<dbReference type="Pfam" id="PF02880">
    <property type="entry name" value="PGM_PMM_III"/>
    <property type="match status" value="1"/>
</dbReference>
<dbReference type="SUPFAM" id="SSF55957">
    <property type="entry name" value="Phosphoglucomutase, C-terminal domain"/>
    <property type="match status" value="1"/>
</dbReference>
<proteinExistence type="inferred from homology"/>
<dbReference type="InterPro" id="IPR016066">
    <property type="entry name" value="A-D-PHexomutase_CS"/>
</dbReference>
<dbReference type="InterPro" id="IPR005841">
    <property type="entry name" value="Alpha-D-phosphohexomutase_SF"/>
</dbReference>
<dbReference type="EnsemblMetazoa" id="XM_019907492.1">
    <property type="protein sequence ID" value="XP_019763051.1"/>
    <property type="gene ID" value="LOC109539625"/>
</dbReference>
<dbReference type="PANTHER" id="PTHR45745">
    <property type="entry name" value="PHOSPHOMANNOMUTASE 45A"/>
    <property type="match status" value="1"/>
</dbReference>
<dbReference type="RefSeq" id="XP_019763051.1">
    <property type="nucleotide sequence ID" value="XM_019907492.2"/>
</dbReference>
<dbReference type="Pfam" id="PF02878">
    <property type="entry name" value="PGM_PMM_I"/>
    <property type="match status" value="1"/>
</dbReference>
<comment type="cofactor">
    <cofactor evidence="1">
        <name>Mg(2+)</name>
        <dbReference type="ChEBI" id="CHEBI:18420"/>
    </cofactor>
</comment>
<evidence type="ECO:0000259" key="9">
    <source>
        <dbReference type="Pfam" id="PF02880"/>
    </source>
</evidence>
<dbReference type="GeneID" id="109539625"/>
<dbReference type="InterPro" id="IPR005846">
    <property type="entry name" value="A-D-PHexomutase_a/b/a-III"/>
</dbReference>
<dbReference type="Proteomes" id="UP000019118">
    <property type="component" value="Unassembled WGS sequence"/>
</dbReference>
<accession>A0AAR5PPV9</accession>
<evidence type="ECO:0000259" key="7">
    <source>
        <dbReference type="Pfam" id="PF02878"/>
    </source>
</evidence>
<dbReference type="GO" id="GO:0006166">
    <property type="term" value="P:purine ribonucleoside salvage"/>
    <property type="evidence" value="ECO:0007669"/>
    <property type="project" value="TreeGrafter"/>
</dbReference>
<evidence type="ECO:0000313" key="10">
    <source>
        <dbReference type="EnsemblMetazoa" id="XP_019763054.1"/>
    </source>
</evidence>
<feature type="domain" description="Alpha-D-phosphohexomutase alpha/beta/alpha" evidence="8">
    <location>
        <begin position="213"/>
        <end position="319"/>
    </location>
</feature>
<dbReference type="InterPro" id="IPR016055">
    <property type="entry name" value="A-D-PHexomutase_a/b/a-I/II/III"/>
</dbReference>
<dbReference type="RefSeq" id="XP_019763053.1">
    <property type="nucleotide sequence ID" value="XM_019907494.2"/>
</dbReference>
<dbReference type="EnsemblMetazoa" id="XM_019907493.1">
    <property type="protein sequence ID" value="XP_019763052.1"/>
    <property type="gene ID" value="LOC109539625"/>
</dbReference>
<evidence type="ECO:0000256" key="2">
    <source>
        <dbReference type="ARBA" id="ARBA00010231"/>
    </source>
</evidence>
<dbReference type="RefSeq" id="XP_019763054.1">
    <property type="nucleotide sequence ID" value="XM_019907495.2"/>
</dbReference>
<reference evidence="11" key="1">
    <citation type="journal article" date="2013" name="Genome Biol.">
        <title>Draft genome of the mountain pine beetle, Dendroctonus ponderosae Hopkins, a major forest pest.</title>
        <authorList>
            <person name="Keeling C.I."/>
            <person name="Yuen M.M."/>
            <person name="Liao N.Y."/>
            <person name="Docking T.R."/>
            <person name="Chan S.K."/>
            <person name="Taylor G.A."/>
            <person name="Palmquist D.L."/>
            <person name="Jackman S.D."/>
            <person name="Nguyen A."/>
            <person name="Li M."/>
            <person name="Henderson H."/>
            <person name="Janes J.K."/>
            <person name="Zhao Y."/>
            <person name="Pandoh P."/>
            <person name="Moore R."/>
            <person name="Sperling F.A."/>
            <person name="Huber D.P."/>
            <person name="Birol I."/>
            <person name="Jones S.J."/>
            <person name="Bohlmann J."/>
        </authorList>
    </citation>
    <scope>NUCLEOTIDE SEQUENCE</scope>
</reference>
<dbReference type="GO" id="GO:0005634">
    <property type="term" value="C:nucleus"/>
    <property type="evidence" value="ECO:0007669"/>
    <property type="project" value="TreeGrafter"/>
</dbReference>
<dbReference type="EnsemblMetazoa" id="XM_019907494.1">
    <property type="protein sequence ID" value="XP_019763053.1"/>
    <property type="gene ID" value="LOC109539625"/>
</dbReference>
<dbReference type="EnsemblMetazoa" id="XM_019907495.1">
    <property type="protein sequence ID" value="XP_019763054.1"/>
    <property type="gene ID" value="LOC109539625"/>
</dbReference>
<name>A0AAR5PPV9_DENPD</name>
<evidence type="ECO:0000256" key="3">
    <source>
        <dbReference type="ARBA" id="ARBA00022553"/>
    </source>
</evidence>
<reference evidence="10" key="2">
    <citation type="submission" date="2024-08" db="UniProtKB">
        <authorList>
            <consortium name="EnsemblMetazoa"/>
        </authorList>
    </citation>
    <scope>IDENTIFICATION</scope>
</reference>
<dbReference type="GO" id="GO:0005975">
    <property type="term" value="P:carbohydrate metabolic process"/>
    <property type="evidence" value="ECO:0007669"/>
    <property type="project" value="InterPro"/>
</dbReference>
<dbReference type="RefSeq" id="XP_048522966.1">
    <property type="nucleotide sequence ID" value="XM_048667009.1"/>
</dbReference>
<evidence type="ECO:0008006" key="12">
    <source>
        <dbReference type="Google" id="ProtNLM"/>
    </source>
</evidence>
<organism evidence="10 11">
    <name type="scientific">Dendroctonus ponderosae</name>
    <name type="common">Mountain pine beetle</name>
    <dbReference type="NCBI Taxonomy" id="77166"/>
    <lineage>
        <taxon>Eukaryota</taxon>
        <taxon>Metazoa</taxon>
        <taxon>Ecdysozoa</taxon>
        <taxon>Arthropoda</taxon>
        <taxon>Hexapoda</taxon>
        <taxon>Insecta</taxon>
        <taxon>Pterygota</taxon>
        <taxon>Neoptera</taxon>
        <taxon>Endopterygota</taxon>
        <taxon>Coleoptera</taxon>
        <taxon>Polyphaga</taxon>
        <taxon>Cucujiformia</taxon>
        <taxon>Curculionidae</taxon>
        <taxon>Scolytinae</taxon>
        <taxon>Dendroctonus</taxon>
    </lineage>
</organism>
<dbReference type="AlphaFoldDB" id="A0AAR5PPV9"/>
<evidence type="ECO:0000256" key="1">
    <source>
        <dbReference type="ARBA" id="ARBA00001946"/>
    </source>
</evidence>
<sequence length="606" mass="69016">MVNFELETKIAEWRKWDRHPETKDALKQLLKEKNYVELEKIMLHRITFGTAGLRGKMALGYSNMNDLVVIQTAQGWLKYLQVKDVILLRKNGIVVGYDGRHNSRRWAEFTAAIFARADCPVKLFGGVCPTPFISYAIGKYGCAGGVMVTASHNPKEDNGYKVYDSNACQIIDPVDKKIQSAILRNLQPLETSWNTSIIGFTPLITDPLHQLTDDYTKLVASTINPVYVNNNKKTQLSFTYTAMHGVGYKYMKRVLDAIGVHIIPVEKQKNPDPEFSTVEYPNPEEGEGSLNLAIKTAEMFGNTLIIANDPDADRFAFAERDINTGDWKIFTGNELGALLGWWMLHCYEIEHKNAPMDRIYMLSSTVSSRILQIIAKARGFNAIETLTGFKWMGNKALELRKQGKTVLFAFEIDIGFMCVPEILDKDGISAAAHFTTLCSFVYSSGMQMADKLDQIYSIFGYNVYKYSYYLCSDRALITKIFQRIRNYKEIFGNPPELCYGTRKCSILSVRDLTTGYDSGEPDGIAKLPNSPEMITFRFEHEFVFTLRSSGTEPKIKYYAELFAKPDTTIRNRDKLRELEHQVNDMRDAMLEICLQPKLNNLQHRED</sequence>
<keyword evidence="4" id="KW-0479">Metal-binding</keyword>